<dbReference type="AlphaFoldDB" id="A0A0X8H0U9"/>
<evidence type="ECO:0000313" key="2">
    <source>
        <dbReference type="Proteomes" id="UP000063781"/>
    </source>
</evidence>
<accession>A0A0X8H0U9</accession>
<sequence>MIRINEDEKVIISYDSKDYCLKDKEQYKQFVIKLTDPITDFHKDNLEIDESVQDPRLKSICEKYKQFFSAYLDDKNNIIQKAKSEFSKFKEENEQTK</sequence>
<protein>
    <submittedName>
        <fullName evidence="1">Uncharacterized protein</fullName>
    </submittedName>
</protein>
<dbReference type="RefSeq" id="WP_067633348.1">
    <property type="nucleotide sequence ID" value="NZ_CP013213.1"/>
</dbReference>
<proteinExistence type="predicted"/>
<keyword evidence="2" id="KW-1185">Reference proteome</keyword>
<name>A0A0X8H0U9_9FIRM</name>
<reference evidence="1 2" key="1">
    <citation type="submission" date="2015-10" db="EMBL/GenBank/DDBJ databases">
        <title>Erysipelothrix larvae sp. LV19 isolated from the larval gut of the rhinoceros beetle, Trypoxylus dichotomus.</title>
        <authorList>
            <person name="Lim S."/>
            <person name="Kim B.-C."/>
        </authorList>
    </citation>
    <scope>NUCLEOTIDE SEQUENCE [LARGE SCALE GENOMIC DNA]</scope>
    <source>
        <strain evidence="1 2">LV19</strain>
    </source>
</reference>
<dbReference type="KEGG" id="erl:AOC36_08525"/>
<gene>
    <name evidence="1" type="ORF">AOC36_08525</name>
</gene>
<dbReference type="EMBL" id="CP013213">
    <property type="protein sequence ID" value="AMC94029.1"/>
    <property type="molecule type" value="Genomic_DNA"/>
</dbReference>
<organism evidence="1 2">
    <name type="scientific">Erysipelothrix larvae</name>
    <dbReference type="NCBI Taxonomy" id="1514105"/>
    <lineage>
        <taxon>Bacteria</taxon>
        <taxon>Bacillati</taxon>
        <taxon>Bacillota</taxon>
        <taxon>Erysipelotrichia</taxon>
        <taxon>Erysipelotrichales</taxon>
        <taxon>Erysipelotrichaceae</taxon>
        <taxon>Erysipelothrix</taxon>
    </lineage>
</organism>
<evidence type="ECO:0000313" key="1">
    <source>
        <dbReference type="EMBL" id="AMC94029.1"/>
    </source>
</evidence>
<dbReference type="Proteomes" id="UP000063781">
    <property type="component" value="Chromosome"/>
</dbReference>